<feature type="compositionally biased region" description="Low complexity" evidence="8">
    <location>
        <begin position="181"/>
        <end position="196"/>
    </location>
</feature>
<feature type="region of interest" description="Disordered" evidence="8">
    <location>
        <begin position="321"/>
        <end position="350"/>
    </location>
</feature>
<proteinExistence type="inferred from homology"/>
<evidence type="ECO:0000256" key="6">
    <source>
        <dbReference type="ARBA" id="ARBA00023136"/>
    </source>
</evidence>
<dbReference type="InterPro" id="IPR036378">
    <property type="entry name" value="FAS1_dom_sf"/>
</dbReference>
<dbReference type="InterPro" id="IPR033254">
    <property type="entry name" value="Plant_FLA"/>
</dbReference>
<dbReference type="AlphaFoldDB" id="A0A328D7K9"/>
<dbReference type="PANTHER" id="PTHR32382">
    <property type="entry name" value="FASCICLIN-LIKE ARABINOGALACTAN PROTEIN"/>
    <property type="match status" value="1"/>
</dbReference>
<dbReference type="PANTHER" id="PTHR32382:SF87">
    <property type="entry name" value="FASCICLIN-LIKE ARABINOGALACTAN PROTEIN 14"/>
    <property type="match status" value="1"/>
</dbReference>
<comment type="caution">
    <text evidence="11">The sequence shown here is derived from an EMBL/GenBank/DDBJ whole genome shotgun (WGS) entry which is preliminary data.</text>
</comment>
<keyword evidence="5 9" id="KW-0732">Signal</keyword>
<evidence type="ECO:0000313" key="12">
    <source>
        <dbReference type="Proteomes" id="UP000249390"/>
    </source>
</evidence>
<name>A0A328D7K9_9ASTE</name>
<feature type="signal peptide" evidence="9">
    <location>
        <begin position="1"/>
        <end position="17"/>
    </location>
</feature>
<evidence type="ECO:0000256" key="5">
    <source>
        <dbReference type="ARBA" id="ARBA00022729"/>
    </source>
</evidence>
<dbReference type="InterPro" id="IPR000782">
    <property type="entry name" value="FAS1_domain"/>
</dbReference>
<evidence type="ECO:0000256" key="3">
    <source>
        <dbReference type="ARBA" id="ARBA00022475"/>
    </source>
</evidence>
<protein>
    <recommendedName>
        <fullName evidence="10">FAS1 domain-containing protein</fullName>
    </recommendedName>
</protein>
<evidence type="ECO:0000256" key="2">
    <source>
        <dbReference type="ARBA" id="ARBA00007843"/>
    </source>
</evidence>
<dbReference type="Proteomes" id="UP000249390">
    <property type="component" value="Unassembled WGS sequence"/>
</dbReference>
<keyword evidence="7" id="KW-0449">Lipoprotein</keyword>
<dbReference type="PRINTS" id="PR01217">
    <property type="entry name" value="PRICHEXTENSN"/>
</dbReference>
<keyword evidence="3" id="KW-1003">Cell membrane</keyword>
<comment type="similarity">
    <text evidence="2">Belongs to the fasciclin-like AGP family.</text>
</comment>
<dbReference type="PROSITE" id="PS50213">
    <property type="entry name" value="FAS1"/>
    <property type="match status" value="1"/>
</dbReference>
<dbReference type="GO" id="GO:0098552">
    <property type="term" value="C:side of membrane"/>
    <property type="evidence" value="ECO:0007669"/>
    <property type="project" value="UniProtKB-KW"/>
</dbReference>
<organism evidence="11 12">
    <name type="scientific">Cuscuta australis</name>
    <dbReference type="NCBI Taxonomy" id="267555"/>
    <lineage>
        <taxon>Eukaryota</taxon>
        <taxon>Viridiplantae</taxon>
        <taxon>Streptophyta</taxon>
        <taxon>Embryophyta</taxon>
        <taxon>Tracheophyta</taxon>
        <taxon>Spermatophyta</taxon>
        <taxon>Magnoliopsida</taxon>
        <taxon>eudicotyledons</taxon>
        <taxon>Gunneridae</taxon>
        <taxon>Pentapetalae</taxon>
        <taxon>asterids</taxon>
        <taxon>lamiids</taxon>
        <taxon>Solanales</taxon>
        <taxon>Convolvulaceae</taxon>
        <taxon>Cuscuteae</taxon>
        <taxon>Cuscuta</taxon>
        <taxon>Cuscuta subgen. Grammica</taxon>
        <taxon>Cuscuta sect. Cleistogrammica</taxon>
    </lineage>
</organism>
<feature type="region of interest" description="Disordered" evidence="8">
    <location>
        <begin position="181"/>
        <end position="306"/>
    </location>
</feature>
<dbReference type="Gene3D" id="2.30.180.10">
    <property type="entry name" value="FAS1 domain"/>
    <property type="match status" value="1"/>
</dbReference>
<evidence type="ECO:0000256" key="1">
    <source>
        <dbReference type="ARBA" id="ARBA00004609"/>
    </source>
</evidence>
<evidence type="ECO:0000313" key="11">
    <source>
        <dbReference type="EMBL" id="RAL41424.1"/>
    </source>
</evidence>
<evidence type="ECO:0000256" key="7">
    <source>
        <dbReference type="ARBA" id="ARBA00023288"/>
    </source>
</evidence>
<evidence type="ECO:0000256" key="9">
    <source>
        <dbReference type="SAM" id="SignalP"/>
    </source>
</evidence>
<dbReference type="EMBL" id="NQVE01000188">
    <property type="protein sequence ID" value="RAL41424.1"/>
    <property type="molecule type" value="Genomic_DNA"/>
</dbReference>
<comment type="subcellular location">
    <subcellularLocation>
        <location evidence="1">Cell membrane</location>
        <topology evidence="1">Lipid-anchor</topology>
        <topology evidence="1">GPI-anchor</topology>
    </subcellularLocation>
</comment>
<evidence type="ECO:0000259" key="10">
    <source>
        <dbReference type="PROSITE" id="PS50213"/>
    </source>
</evidence>
<keyword evidence="4" id="KW-0325">Glycoprotein</keyword>
<feature type="compositionally biased region" description="Pro residues" evidence="8">
    <location>
        <begin position="197"/>
        <end position="266"/>
    </location>
</feature>
<dbReference type="GO" id="GO:0005886">
    <property type="term" value="C:plasma membrane"/>
    <property type="evidence" value="ECO:0007669"/>
    <property type="project" value="UniProtKB-SubCell"/>
</dbReference>
<reference evidence="11 12" key="1">
    <citation type="submission" date="2018-06" db="EMBL/GenBank/DDBJ databases">
        <title>The Genome of Cuscuta australis (Dodder) Provides Insight into the Evolution of Plant Parasitism.</title>
        <authorList>
            <person name="Liu H."/>
        </authorList>
    </citation>
    <scope>NUCLEOTIDE SEQUENCE [LARGE SCALE GENOMIC DNA]</scope>
    <source>
        <strain evidence="12">cv. Yunnan</strain>
        <tissue evidence="11">Vines</tissue>
    </source>
</reference>
<sequence>MNTKILFFIFFSSAVFSFHGAAAAAFNVTAVLATRPSFSTFNDFLSRTGVADTINSRPPPVTVLAVANGNISTAAPEVLKKIVSVHVLLGYYDAETLRTLGNTSVTVTTLFQASGQAANNQGSINITGLGSGSVGFRSVGDTGGGAAAPAAASLVAPVVAQPYNFSVLQISNVIVPPGIENNSTNTNSNSAPATSPITPPSPSPLTPPSSSPTNPPASPTTPPSASPTKPPASSPTKPPAASPTTPPATSPIRPPAASPTKPPSPSPRKMISPSPAPSTAPSASPESAPTPTAPAADDESSSNSAGVGIVAIYYGRRKELMRSNNKERATSCGDKESVADGRCRWDEGTR</sequence>
<gene>
    <name evidence="11" type="ORF">DM860_010218</name>
</gene>
<dbReference type="SUPFAM" id="SSF82153">
    <property type="entry name" value="FAS1 domain"/>
    <property type="match status" value="1"/>
</dbReference>
<feature type="compositionally biased region" description="Low complexity" evidence="8">
    <location>
        <begin position="267"/>
        <end position="295"/>
    </location>
</feature>
<keyword evidence="12" id="KW-1185">Reference proteome</keyword>
<keyword evidence="4" id="KW-0336">GPI-anchor</keyword>
<evidence type="ECO:0000256" key="4">
    <source>
        <dbReference type="ARBA" id="ARBA00022622"/>
    </source>
</evidence>
<feature type="domain" description="FAS1" evidence="10">
    <location>
        <begin position="25"/>
        <end position="174"/>
    </location>
</feature>
<feature type="chain" id="PRO_5016238422" description="FAS1 domain-containing protein" evidence="9">
    <location>
        <begin position="18"/>
        <end position="350"/>
    </location>
</feature>
<keyword evidence="6" id="KW-0472">Membrane</keyword>
<accession>A0A328D7K9</accession>
<evidence type="ECO:0000256" key="8">
    <source>
        <dbReference type="SAM" id="MobiDB-lite"/>
    </source>
</evidence>